<evidence type="ECO:0000313" key="4">
    <source>
        <dbReference type="EMBL" id="SQA65287.1"/>
    </source>
</evidence>
<evidence type="ECO:0000259" key="2">
    <source>
        <dbReference type="Pfam" id="PF00419"/>
    </source>
</evidence>
<sequence length="178" mass="18157">MQLTKLVWVFGMGAAVLAGQAQASDQGHGTVKFTGSIIDAPCSITPETIEQTVDLGEISNKSLLNGGKSNPRPFDIKLESCDLSGLTDKTVTITFTGPESSAQPGYLAIVGSSASGAAIGITNDEGTNIPLGTASSATKTQQGDNTLTYSAYLKGNGGSTTVVPGSFTSVANFTLAYQ</sequence>
<reference evidence="4 5" key="1">
    <citation type="submission" date="2018-06" db="EMBL/GenBank/DDBJ databases">
        <authorList>
            <consortium name="Pathogen Informatics"/>
            <person name="Doyle S."/>
        </authorList>
    </citation>
    <scope>NUCLEOTIDE SEQUENCE [LARGE SCALE GENOMIC DNA]</scope>
    <source>
        <strain evidence="4 5">NCTC11967</strain>
    </source>
</reference>
<accession>A0AB38G2J3</accession>
<gene>
    <name evidence="4" type="primary">smfA_2</name>
    <name evidence="3" type="ORF">C7387_0907</name>
    <name evidence="4" type="ORF">NCTC11967_04315</name>
</gene>
<dbReference type="Pfam" id="PF00419">
    <property type="entry name" value="Fimbrial"/>
    <property type="match status" value="1"/>
</dbReference>
<dbReference type="Gene3D" id="2.60.40.1090">
    <property type="entry name" value="Fimbrial-type adhesion domain"/>
    <property type="match status" value="1"/>
</dbReference>
<proteinExistence type="predicted"/>
<keyword evidence="6" id="KW-1185">Reference proteome</keyword>
<feature type="domain" description="Fimbrial-type adhesion" evidence="2">
    <location>
        <begin position="32"/>
        <end position="178"/>
    </location>
</feature>
<dbReference type="GO" id="GO:0009289">
    <property type="term" value="C:pilus"/>
    <property type="evidence" value="ECO:0007669"/>
    <property type="project" value="InterPro"/>
</dbReference>
<evidence type="ECO:0000313" key="3">
    <source>
        <dbReference type="EMBL" id="RKR64223.1"/>
    </source>
</evidence>
<dbReference type="AlphaFoldDB" id="A0AB38G2J3"/>
<organism evidence="4 5">
    <name type="scientific">Yokenella regensburgei</name>
    <dbReference type="NCBI Taxonomy" id="158877"/>
    <lineage>
        <taxon>Bacteria</taxon>
        <taxon>Pseudomonadati</taxon>
        <taxon>Pseudomonadota</taxon>
        <taxon>Gammaproteobacteria</taxon>
        <taxon>Enterobacterales</taxon>
        <taxon>Enterobacteriaceae</taxon>
        <taxon>Yokenella</taxon>
    </lineage>
</organism>
<dbReference type="SUPFAM" id="SSF49401">
    <property type="entry name" value="Bacterial adhesins"/>
    <property type="match status" value="1"/>
</dbReference>
<dbReference type="InterPro" id="IPR036937">
    <property type="entry name" value="Adhesion_dom_fimbrial_sf"/>
</dbReference>
<feature type="chain" id="PRO_5044202792" evidence="1">
    <location>
        <begin position="24"/>
        <end position="178"/>
    </location>
</feature>
<dbReference type="RefSeq" id="WP_006820307.1">
    <property type="nucleotide sequence ID" value="NZ_CABKQJ010000016.1"/>
</dbReference>
<comment type="caution">
    <text evidence="4">The sequence shown here is derived from an EMBL/GenBank/DDBJ whole genome shotgun (WGS) entry which is preliminary data.</text>
</comment>
<reference evidence="3 6" key="2">
    <citation type="submission" date="2018-10" db="EMBL/GenBank/DDBJ databases">
        <title>Genomic Encyclopedia of Type Strains, Phase IV (KMG-IV): sequencing the most valuable type-strain genomes for metagenomic binning, comparative biology and taxonomic classification.</title>
        <authorList>
            <person name="Goeker M."/>
        </authorList>
    </citation>
    <scope>NUCLEOTIDE SEQUENCE [LARGE SCALE GENOMIC DNA]</scope>
    <source>
        <strain evidence="3 6">DSM 5079</strain>
    </source>
</reference>
<dbReference type="InterPro" id="IPR008966">
    <property type="entry name" value="Adhesion_dom_sf"/>
</dbReference>
<dbReference type="PANTHER" id="PTHR33420">
    <property type="entry name" value="FIMBRIAL SUBUNIT ELFA-RELATED"/>
    <property type="match status" value="1"/>
</dbReference>
<evidence type="ECO:0000313" key="5">
    <source>
        <dbReference type="Proteomes" id="UP000251313"/>
    </source>
</evidence>
<dbReference type="InterPro" id="IPR000259">
    <property type="entry name" value="Adhesion_dom_fimbrial"/>
</dbReference>
<name>A0AB38G2J3_9ENTR</name>
<dbReference type="EMBL" id="UAVL01000020">
    <property type="protein sequence ID" value="SQA65287.1"/>
    <property type="molecule type" value="Genomic_DNA"/>
</dbReference>
<keyword evidence="1" id="KW-0732">Signal</keyword>
<dbReference type="InterPro" id="IPR050263">
    <property type="entry name" value="Bact_Fimbrial_Adh_Pro"/>
</dbReference>
<dbReference type="PANTHER" id="PTHR33420:SF26">
    <property type="entry name" value="FIMBRIAL SUBUNIT"/>
    <property type="match status" value="1"/>
</dbReference>
<dbReference type="Proteomes" id="UP000267341">
    <property type="component" value="Unassembled WGS sequence"/>
</dbReference>
<evidence type="ECO:0000256" key="1">
    <source>
        <dbReference type="SAM" id="SignalP"/>
    </source>
</evidence>
<dbReference type="GeneID" id="66902970"/>
<dbReference type="EMBL" id="RBIZ01000003">
    <property type="protein sequence ID" value="RKR64223.1"/>
    <property type="molecule type" value="Genomic_DNA"/>
</dbReference>
<protein>
    <submittedName>
        <fullName evidence="4">Fimbria A protein</fullName>
    </submittedName>
    <submittedName>
        <fullName evidence="3">Type 1 fimbria pilin</fullName>
    </submittedName>
</protein>
<dbReference type="Proteomes" id="UP000251313">
    <property type="component" value="Unassembled WGS sequence"/>
</dbReference>
<evidence type="ECO:0000313" key="6">
    <source>
        <dbReference type="Proteomes" id="UP000267341"/>
    </source>
</evidence>
<dbReference type="GO" id="GO:0043709">
    <property type="term" value="P:cell adhesion involved in single-species biofilm formation"/>
    <property type="evidence" value="ECO:0007669"/>
    <property type="project" value="TreeGrafter"/>
</dbReference>
<feature type="signal peptide" evidence="1">
    <location>
        <begin position="1"/>
        <end position="23"/>
    </location>
</feature>